<accession>M2CB48</accession>
<dbReference type="PATRIC" id="fig|999431.4.peg.133"/>
<dbReference type="HOGENOM" id="CLU_1694717_0_0_12"/>
<dbReference type="Proteomes" id="UP000011708">
    <property type="component" value="Chromosome"/>
</dbReference>
<gene>
    <name evidence="1" type="ORF">HMPREF9725_00131</name>
</gene>
<protein>
    <submittedName>
        <fullName evidence="1">Uncharacterized protein</fullName>
    </submittedName>
</protein>
<name>M2CB48_TREDN</name>
<evidence type="ECO:0000313" key="1">
    <source>
        <dbReference type="EMBL" id="EMB34592.1"/>
    </source>
</evidence>
<sequence length="155" mass="17970">MHKSSKQYDGAKSVKVSFRTSEELNSLIEETLKSENKTKSEVINDALFLYLTQGINDKELVYASLNDSKRRIGYLDKKIEVFFNYFHFALATILAGIPDVSIHSKEEQTVITKNAVRRRNTMFEAYKKNMKESPSFLQMLLSDFIEQENTLKDKK</sequence>
<reference evidence="1" key="1">
    <citation type="submission" date="2012-01" db="EMBL/GenBank/DDBJ databases">
        <title>The Genome Sequence of Treponema denticola H1-T.</title>
        <authorList>
            <consortium name="The Broad Institute Genome Sequencing Platform"/>
            <person name="Earl A."/>
            <person name="Ward D."/>
            <person name="Feldgarden M."/>
            <person name="Gevers D."/>
            <person name="Blanton J.M."/>
            <person name="Fenno C.J."/>
            <person name="Baranova O.V."/>
            <person name="Mathney J."/>
            <person name="Dewhirst F.E."/>
            <person name="Izard J."/>
            <person name="Young S.K."/>
            <person name="Zeng Q."/>
            <person name="Gargeya S."/>
            <person name="Fitzgerald M."/>
            <person name="Haas B."/>
            <person name="Abouelleil A."/>
            <person name="Alvarado L."/>
            <person name="Arachchi H.M."/>
            <person name="Berlin A."/>
            <person name="Chapman S.B."/>
            <person name="Gearin G."/>
            <person name="Goldberg J."/>
            <person name="Griggs A."/>
            <person name="Gujja S."/>
            <person name="Hansen M."/>
            <person name="Heiman D."/>
            <person name="Howarth C."/>
            <person name="Larimer J."/>
            <person name="Lui A."/>
            <person name="MacDonald P.J.P."/>
            <person name="McCowen C."/>
            <person name="Montmayeur A."/>
            <person name="Murphy C."/>
            <person name="Neiman D."/>
            <person name="Pearson M."/>
            <person name="Priest M."/>
            <person name="Roberts A."/>
            <person name="Saif S."/>
            <person name="Shea T."/>
            <person name="Sisk P."/>
            <person name="Stolte C."/>
            <person name="Sykes S."/>
            <person name="Wortman J."/>
            <person name="Nusbaum C."/>
            <person name="Birren B."/>
        </authorList>
    </citation>
    <scope>NUCLEOTIDE SEQUENCE [LARGE SCALE GENOMIC DNA]</scope>
    <source>
        <strain evidence="1">H1-T</strain>
    </source>
</reference>
<proteinExistence type="predicted"/>
<organism evidence="1">
    <name type="scientific">Treponema denticola H1-T</name>
    <dbReference type="NCBI Taxonomy" id="999431"/>
    <lineage>
        <taxon>Bacteria</taxon>
        <taxon>Pseudomonadati</taxon>
        <taxon>Spirochaetota</taxon>
        <taxon>Spirochaetia</taxon>
        <taxon>Spirochaetales</taxon>
        <taxon>Treponemataceae</taxon>
        <taxon>Treponema</taxon>
    </lineage>
</organism>
<dbReference type="AlphaFoldDB" id="M2CB48"/>
<dbReference type="RefSeq" id="WP_002686853.1">
    <property type="nucleotide sequence ID" value="NZ_CM001794.1"/>
</dbReference>
<dbReference type="EMBL" id="AGDW01000001">
    <property type="protein sequence ID" value="EMB34592.1"/>
    <property type="molecule type" value="Genomic_DNA"/>
</dbReference>
<comment type="caution">
    <text evidence="1">The sequence shown here is derived from an EMBL/GenBank/DDBJ whole genome shotgun (WGS) entry which is preliminary data.</text>
</comment>